<sequence>MRRQASIGRIATLAVAFTALTALTACTTAPPYAPRAALGEIPPQDAVQLADGAFDAALEQLPEEVERILEASGVPGAAVAVVQGGELRFAQGFGVRTLGEEAAVDEETVFQIASMSKPIGATVVASQVSAGVVDWSTPVAPLLPGFALADPWVTDHLTVADLYAHRSGLPMAAGDELEDLGYDRAYILDHLRYQPLQPFRISYNYANFGMTTGAQAVANAAGVDWATLSERELYEPLHMDSTSSRYEDFLARDNRATLHAKTGDGAFAPLYERRPDAQSPAGGVSSNVVDLAKWMSLVLDDGTFAGEELIAPSALAPAIAPEIATGLPPVPDARAGFYGYGFNVGTQPSGRVTLGHSGAFILGAGTNFQLVPALDLGVVALTNGAPVGAAEAIVSEFLDRVQYGEATRDWLAAYGAALGHYFEPAGDLAGERRPADPAPPRPLADYAGTWQNPYYGEAVVAVDEAGGGLIVRLGNGGATELELEPWDGDVFAFEPDGENAPAGSRSSAAFVLGGGSADASGAGAAGDTMTLNFYDTSGLGTWTR</sequence>
<dbReference type="PANTHER" id="PTHR46825">
    <property type="entry name" value="D-ALANYL-D-ALANINE-CARBOXYPEPTIDASE/ENDOPEPTIDASE AMPH"/>
    <property type="match status" value="1"/>
</dbReference>
<dbReference type="GO" id="GO:0016787">
    <property type="term" value="F:hydrolase activity"/>
    <property type="evidence" value="ECO:0007669"/>
    <property type="project" value="UniProtKB-KW"/>
</dbReference>
<reference evidence="4" key="1">
    <citation type="journal article" date="2014" name="Int. J. Syst. Evol. Microbiol.">
        <title>Complete genome sequence of Corynebacterium casei LMG S-19264T (=DSM 44701T), isolated from a smear-ripened cheese.</title>
        <authorList>
            <consortium name="US DOE Joint Genome Institute (JGI-PGF)"/>
            <person name="Walter F."/>
            <person name="Albersmeier A."/>
            <person name="Kalinowski J."/>
            <person name="Ruckert C."/>
        </authorList>
    </citation>
    <scope>NUCLEOTIDE SEQUENCE</scope>
    <source>
        <strain evidence="4">JCM 3346</strain>
    </source>
</reference>
<feature type="domain" description="Peptidase S12 Pab87-related C-terminal" evidence="3">
    <location>
        <begin position="433"/>
        <end position="497"/>
    </location>
</feature>
<keyword evidence="5" id="KW-1185">Reference proteome</keyword>
<evidence type="ECO:0000256" key="1">
    <source>
        <dbReference type="SAM" id="SignalP"/>
    </source>
</evidence>
<dbReference type="InterPro" id="IPR050491">
    <property type="entry name" value="AmpC-like"/>
</dbReference>
<dbReference type="Gene3D" id="2.40.128.600">
    <property type="match status" value="1"/>
</dbReference>
<gene>
    <name evidence="4" type="ORF">GCM10010196_20600</name>
</gene>
<dbReference type="Proteomes" id="UP000610303">
    <property type="component" value="Unassembled WGS sequence"/>
</dbReference>
<dbReference type="RefSeq" id="WP_189085280.1">
    <property type="nucleotide sequence ID" value="NZ_BMRJ01000002.1"/>
</dbReference>
<dbReference type="EMBL" id="BMRJ01000002">
    <property type="protein sequence ID" value="GGR26965.1"/>
    <property type="molecule type" value="Genomic_DNA"/>
</dbReference>
<dbReference type="PANTHER" id="PTHR46825:SF15">
    <property type="entry name" value="BETA-LACTAMASE-RELATED DOMAIN-CONTAINING PROTEIN"/>
    <property type="match status" value="1"/>
</dbReference>
<organism evidence="4 5">
    <name type="scientific">Agromyces mediolanus</name>
    <name type="common">Corynebacterium mediolanum</name>
    <dbReference type="NCBI Taxonomy" id="41986"/>
    <lineage>
        <taxon>Bacteria</taxon>
        <taxon>Bacillati</taxon>
        <taxon>Actinomycetota</taxon>
        <taxon>Actinomycetes</taxon>
        <taxon>Micrococcales</taxon>
        <taxon>Microbacteriaceae</taxon>
        <taxon>Agromyces</taxon>
    </lineage>
</organism>
<comment type="caution">
    <text evidence="4">The sequence shown here is derived from an EMBL/GenBank/DDBJ whole genome shotgun (WGS) entry which is preliminary data.</text>
</comment>
<dbReference type="Gene3D" id="3.40.710.10">
    <property type="entry name" value="DD-peptidase/beta-lactamase superfamily"/>
    <property type="match status" value="1"/>
</dbReference>
<feature type="chain" id="PRO_5039532256" evidence="1">
    <location>
        <begin position="25"/>
        <end position="544"/>
    </location>
</feature>
<keyword evidence="4" id="KW-0378">Hydrolase</keyword>
<dbReference type="AlphaFoldDB" id="A0A918CL02"/>
<reference evidence="4" key="2">
    <citation type="submission" date="2020-09" db="EMBL/GenBank/DDBJ databases">
        <authorList>
            <person name="Sun Q."/>
            <person name="Ohkuma M."/>
        </authorList>
    </citation>
    <scope>NUCLEOTIDE SEQUENCE</scope>
    <source>
        <strain evidence="4">JCM 3346</strain>
    </source>
</reference>
<dbReference type="Pfam" id="PF11954">
    <property type="entry name" value="DUF3471"/>
    <property type="match status" value="1"/>
</dbReference>
<keyword evidence="1" id="KW-0732">Signal</keyword>
<evidence type="ECO:0000313" key="5">
    <source>
        <dbReference type="Proteomes" id="UP000610303"/>
    </source>
</evidence>
<dbReference type="InterPro" id="IPR012338">
    <property type="entry name" value="Beta-lactam/transpept-like"/>
</dbReference>
<dbReference type="Pfam" id="PF00144">
    <property type="entry name" value="Beta-lactamase"/>
    <property type="match status" value="1"/>
</dbReference>
<proteinExistence type="predicted"/>
<dbReference type="InterPro" id="IPR021860">
    <property type="entry name" value="Peptidase_S12_Pab87-rel_C"/>
</dbReference>
<protein>
    <submittedName>
        <fullName evidence="4">Serine hydrolase</fullName>
    </submittedName>
</protein>
<dbReference type="InterPro" id="IPR001466">
    <property type="entry name" value="Beta-lactam-related"/>
</dbReference>
<dbReference type="PROSITE" id="PS51257">
    <property type="entry name" value="PROKAR_LIPOPROTEIN"/>
    <property type="match status" value="1"/>
</dbReference>
<evidence type="ECO:0000259" key="3">
    <source>
        <dbReference type="Pfam" id="PF11954"/>
    </source>
</evidence>
<feature type="signal peptide" evidence="1">
    <location>
        <begin position="1"/>
        <end position="24"/>
    </location>
</feature>
<dbReference type="SUPFAM" id="SSF56601">
    <property type="entry name" value="beta-lactamase/transpeptidase-like"/>
    <property type="match status" value="1"/>
</dbReference>
<accession>A0A918CL02</accession>
<feature type="domain" description="Beta-lactamase-related" evidence="2">
    <location>
        <begin position="65"/>
        <end position="387"/>
    </location>
</feature>
<evidence type="ECO:0000259" key="2">
    <source>
        <dbReference type="Pfam" id="PF00144"/>
    </source>
</evidence>
<name>A0A918CL02_AGRME</name>
<evidence type="ECO:0000313" key="4">
    <source>
        <dbReference type="EMBL" id="GGR26965.1"/>
    </source>
</evidence>